<dbReference type="PANTHER" id="PTHR45753">
    <property type="entry name" value="ORNITHINE CARBAMOYLTRANSFERASE, MITOCHONDRIAL"/>
    <property type="match status" value="1"/>
</dbReference>
<protein>
    <recommendedName>
        <fullName evidence="6 10">Ornithine carbamoyltransferase</fullName>
        <shortName evidence="10">OTCase</shortName>
        <ecNumber evidence="5 10">2.1.3.3</ecNumber>
    </recommendedName>
</protein>
<comment type="similarity">
    <text evidence="4 10">Belongs to the aspartate/ornithine carbamoyltransferase superfamily. OTCase family.</text>
</comment>
<dbReference type="PRINTS" id="PR00100">
    <property type="entry name" value="AOTCASE"/>
</dbReference>
<name>A0A1B1YFI6_THEST</name>
<evidence type="ECO:0000256" key="7">
    <source>
        <dbReference type="ARBA" id="ARBA00022490"/>
    </source>
</evidence>
<comment type="pathway">
    <text evidence="3">Amino-acid biosynthesis; L-arginine biosynthesis; L-arginine from L-ornithine and carbamoyl phosphate: step 1/3.</text>
</comment>
<dbReference type="InterPro" id="IPR006131">
    <property type="entry name" value="Asp_carbamoyltransf_Asp/Orn-bd"/>
</dbReference>
<sequence length="309" mass="34731">MKHLISLSDWTSEEIVEVLDLADRLKYENKNRIAHNHYLRGKTLGMIFSKSSTRTRVSFEVGIHQLGGYALYLNASDIQLGRGETIHDTARTLSRYLDGIMIRTYKQKDVEDLAAYGDIPVINGLTDELHPCQILADLMTIREKKGKLKGLKLCYVGDGNNVAHSLMIGCAKTGVDISVATPEEYTCMDKYVNIAKQIALETGSRVEILTNPKDAVKDADIVYTDTWVSMGMENEKEKRVKVFAPYQVNRELFSLAKPDAIFMHCLPAYRGYEVTEDVIDGPNSVVFDEAENRLHAQKAVMVKLMADYA</sequence>
<dbReference type="SUPFAM" id="SSF53671">
    <property type="entry name" value="Aspartate/ornithine carbamoyltransferase"/>
    <property type="match status" value="1"/>
</dbReference>
<dbReference type="EC" id="2.1.3.3" evidence="5 10"/>
<evidence type="ECO:0000256" key="2">
    <source>
        <dbReference type="ARBA" id="ARBA00004496"/>
    </source>
</evidence>
<evidence type="ECO:0000259" key="12">
    <source>
        <dbReference type="Pfam" id="PF02729"/>
    </source>
</evidence>
<dbReference type="OrthoDB" id="9802587at2"/>
<dbReference type="Pfam" id="PF00185">
    <property type="entry name" value="OTCace"/>
    <property type="match status" value="1"/>
</dbReference>
<evidence type="ECO:0000256" key="9">
    <source>
        <dbReference type="ARBA" id="ARBA00048772"/>
    </source>
</evidence>
<dbReference type="GO" id="GO:0004585">
    <property type="term" value="F:ornithine carbamoyltransferase activity"/>
    <property type="evidence" value="ECO:0007669"/>
    <property type="project" value="UniProtKB-UniRule"/>
</dbReference>
<comment type="catalytic activity">
    <reaction evidence="9 10">
        <text>carbamoyl phosphate + L-ornithine = L-citrulline + phosphate + H(+)</text>
        <dbReference type="Rhea" id="RHEA:19513"/>
        <dbReference type="ChEBI" id="CHEBI:15378"/>
        <dbReference type="ChEBI" id="CHEBI:43474"/>
        <dbReference type="ChEBI" id="CHEBI:46911"/>
        <dbReference type="ChEBI" id="CHEBI:57743"/>
        <dbReference type="ChEBI" id="CHEBI:58228"/>
        <dbReference type="EC" id="2.1.3.3"/>
    </reaction>
</comment>
<evidence type="ECO:0000256" key="1">
    <source>
        <dbReference type="ARBA" id="ARBA00003822"/>
    </source>
</evidence>
<evidence type="ECO:0000256" key="4">
    <source>
        <dbReference type="ARBA" id="ARBA00007805"/>
    </source>
</evidence>
<dbReference type="GO" id="GO:0005737">
    <property type="term" value="C:cytoplasm"/>
    <property type="evidence" value="ECO:0007669"/>
    <property type="project" value="UniProtKB-SubCell"/>
</dbReference>
<dbReference type="InterPro" id="IPR006132">
    <property type="entry name" value="Asp/Orn_carbamoyltranf_P-bd"/>
</dbReference>
<dbReference type="Pfam" id="PF02729">
    <property type="entry name" value="OTCace_N"/>
    <property type="match status" value="1"/>
</dbReference>
<feature type="binding site" evidence="10">
    <location>
        <begin position="130"/>
        <end position="133"/>
    </location>
    <ligand>
        <name>carbamoyl phosphate</name>
        <dbReference type="ChEBI" id="CHEBI:58228"/>
    </ligand>
</feature>
<feature type="binding site" evidence="10">
    <location>
        <begin position="52"/>
        <end position="55"/>
    </location>
    <ligand>
        <name>carbamoyl phosphate</name>
        <dbReference type="ChEBI" id="CHEBI:58228"/>
    </ligand>
</feature>
<dbReference type="PANTHER" id="PTHR45753:SF3">
    <property type="entry name" value="ORNITHINE TRANSCARBAMYLASE, MITOCHONDRIAL"/>
    <property type="match status" value="1"/>
</dbReference>
<dbReference type="InterPro" id="IPR002292">
    <property type="entry name" value="Orn/put_carbamltrans"/>
</dbReference>
<dbReference type="AlphaFoldDB" id="A0A1B1YFI6"/>
<feature type="binding site" evidence="10">
    <location>
        <position position="293"/>
    </location>
    <ligand>
        <name>carbamoyl phosphate</name>
        <dbReference type="ChEBI" id="CHEBI:58228"/>
    </ligand>
</feature>
<comment type="subcellular location">
    <subcellularLocation>
        <location evidence="2 10">Cytoplasm</location>
    </subcellularLocation>
</comment>
<dbReference type="InterPro" id="IPR024904">
    <property type="entry name" value="OTCase_ArgI"/>
</dbReference>
<feature type="binding site" evidence="10">
    <location>
        <begin position="265"/>
        <end position="266"/>
    </location>
    <ligand>
        <name>carbamoyl phosphate</name>
        <dbReference type="ChEBI" id="CHEBI:58228"/>
    </ligand>
</feature>
<dbReference type="Gene3D" id="3.40.50.1370">
    <property type="entry name" value="Aspartate/ornithine carbamoyltransferase"/>
    <property type="match status" value="2"/>
</dbReference>
<dbReference type="InterPro" id="IPR036901">
    <property type="entry name" value="Asp/Orn_carbamoylTrfase_sf"/>
</dbReference>
<evidence type="ECO:0000256" key="8">
    <source>
        <dbReference type="ARBA" id="ARBA00022679"/>
    </source>
</evidence>
<gene>
    <name evidence="13" type="ORF">CSTERTH_10920</name>
</gene>
<dbReference type="GO" id="GO:0042450">
    <property type="term" value="P:L-arginine biosynthetic process via ornithine"/>
    <property type="evidence" value="ECO:0007669"/>
    <property type="project" value="UniProtKB-UniRule"/>
</dbReference>
<comment type="function">
    <text evidence="1">Reversibly catalyzes the transfer of the carbamoyl group from carbamoyl phosphate (CP) to the N(epsilon) atom of ornithine (ORN) to produce L-citrulline.</text>
</comment>
<dbReference type="FunFam" id="3.40.50.1370:FF:000008">
    <property type="entry name" value="Ornithine carbamoyltransferase"/>
    <property type="match status" value="1"/>
</dbReference>
<feature type="binding site" evidence="10">
    <location>
        <position position="79"/>
    </location>
    <ligand>
        <name>carbamoyl phosphate</name>
        <dbReference type="ChEBI" id="CHEBI:58228"/>
    </ligand>
</feature>
<dbReference type="GO" id="GO:0016597">
    <property type="term" value="F:amino acid binding"/>
    <property type="evidence" value="ECO:0007669"/>
    <property type="project" value="InterPro"/>
</dbReference>
<feature type="binding site" evidence="10">
    <location>
        <begin position="229"/>
        <end position="230"/>
    </location>
    <ligand>
        <name>L-ornithine</name>
        <dbReference type="ChEBI" id="CHEBI:46911"/>
    </ligand>
</feature>
<dbReference type="NCBIfam" id="NF001986">
    <property type="entry name" value="PRK00779.1"/>
    <property type="match status" value="1"/>
</dbReference>
<feature type="domain" description="Aspartate/ornithine carbamoyltransferase carbamoyl-P binding" evidence="12">
    <location>
        <begin position="2"/>
        <end position="143"/>
    </location>
</feature>
<dbReference type="Proteomes" id="UP000092971">
    <property type="component" value="Chromosome"/>
</dbReference>
<feature type="binding site" evidence="10">
    <location>
        <position position="161"/>
    </location>
    <ligand>
        <name>L-ornithine</name>
        <dbReference type="ChEBI" id="CHEBI:46911"/>
    </ligand>
</feature>
<feature type="binding site" evidence="10">
    <location>
        <position position="103"/>
    </location>
    <ligand>
        <name>carbamoyl phosphate</name>
        <dbReference type="ChEBI" id="CHEBI:58228"/>
    </ligand>
</feature>
<dbReference type="PRINTS" id="PR00102">
    <property type="entry name" value="OTCASE"/>
</dbReference>
<dbReference type="RefSeq" id="WP_015359908.1">
    <property type="nucleotide sequence ID" value="NZ_CP014672.1"/>
</dbReference>
<dbReference type="EMBL" id="CP014672">
    <property type="protein sequence ID" value="ANW99503.1"/>
    <property type="molecule type" value="Genomic_DNA"/>
</dbReference>
<evidence type="ECO:0000256" key="10">
    <source>
        <dbReference type="HAMAP-Rule" id="MF_01109"/>
    </source>
</evidence>
<dbReference type="NCBIfam" id="TIGR00658">
    <property type="entry name" value="orni_carb_tr"/>
    <property type="match status" value="1"/>
</dbReference>
<feature type="domain" description="Aspartate/ornithine carbamoyltransferase Asp/Orn-binding" evidence="11">
    <location>
        <begin position="149"/>
        <end position="302"/>
    </location>
</feature>
<keyword evidence="7 10" id="KW-0963">Cytoplasm</keyword>
<proteinExistence type="inferred from homology"/>
<dbReference type="PROSITE" id="PS00097">
    <property type="entry name" value="CARBAMOYLTRANSFERASE"/>
    <property type="match status" value="1"/>
</dbReference>
<evidence type="ECO:0000256" key="3">
    <source>
        <dbReference type="ARBA" id="ARBA00004975"/>
    </source>
</evidence>
<keyword evidence="8 10" id="KW-0808">Transferase</keyword>
<dbReference type="HAMAP" id="MF_01109">
    <property type="entry name" value="OTCase"/>
    <property type="match status" value="1"/>
</dbReference>
<dbReference type="InterPro" id="IPR006130">
    <property type="entry name" value="Asp/Orn_carbamoylTrfase"/>
</dbReference>
<evidence type="ECO:0000256" key="5">
    <source>
        <dbReference type="ARBA" id="ARBA00013007"/>
    </source>
</evidence>
<reference evidence="13 14" key="1">
    <citation type="submission" date="2016-02" db="EMBL/GenBank/DDBJ databases">
        <title>Comparison of Clostridium stercorarium subspecies using comparative genomics and transcriptomics.</title>
        <authorList>
            <person name="Schellenberg J."/>
            <person name="Thallinger G."/>
            <person name="Levin D.B."/>
            <person name="Zhang X."/>
            <person name="Alvare G."/>
            <person name="Fristensky B."/>
            <person name="Sparling R."/>
        </authorList>
    </citation>
    <scope>NUCLEOTIDE SEQUENCE [LARGE SCALE GENOMIC DNA]</scope>
    <source>
        <strain evidence="13 14">DSM 2910</strain>
    </source>
</reference>
<evidence type="ECO:0000256" key="6">
    <source>
        <dbReference type="ARBA" id="ARBA00016634"/>
    </source>
</evidence>
<dbReference type="GO" id="GO:0019240">
    <property type="term" value="P:citrulline biosynthetic process"/>
    <property type="evidence" value="ECO:0007669"/>
    <property type="project" value="TreeGrafter"/>
</dbReference>
<dbReference type="FunFam" id="3.40.50.1370:FF:000016">
    <property type="entry name" value="Ornithine carbamoyltransferase"/>
    <property type="match status" value="1"/>
</dbReference>
<feature type="binding site" evidence="10">
    <location>
        <position position="225"/>
    </location>
    <ligand>
        <name>L-ornithine</name>
        <dbReference type="ChEBI" id="CHEBI:46911"/>
    </ligand>
</feature>
<accession>A0A1B1YFI6</accession>
<evidence type="ECO:0000313" key="14">
    <source>
        <dbReference type="Proteomes" id="UP000092971"/>
    </source>
</evidence>
<evidence type="ECO:0000313" key="13">
    <source>
        <dbReference type="EMBL" id="ANW99503.1"/>
    </source>
</evidence>
<evidence type="ECO:0000259" key="11">
    <source>
        <dbReference type="Pfam" id="PF00185"/>
    </source>
</evidence>
<organism evidence="13 14">
    <name type="scientific">Thermoclostridium stercorarium subsp. thermolacticum DSM 2910</name>
    <dbReference type="NCBI Taxonomy" id="1121336"/>
    <lineage>
        <taxon>Bacteria</taxon>
        <taxon>Bacillati</taxon>
        <taxon>Bacillota</taxon>
        <taxon>Clostridia</taxon>
        <taxon>Eubacteriales</taxon>
        <taxon>Oscillospiraceae</taxon>
        <taxon>Thermoclostridium</taxon>
    </lineage>
</organism>